<dbReference type="InterPro" id="IPR027841">
    <property type="entry name" value="IL-17_rcpt_C/E_N"/>
</dbReference>
<dbReference type="Pfam" id="PF15037">
    <property type="entry name" value="IL17_R_N"/>
    <property type="match status" value="1"/>
</dbReference>
<comment type="subcellular location">
    <subcellularLocation>
        <location evidence="1">Cell membrane</location>
        <topology evidence="1">Single-pass type I membrane protein</topology>
    </subcellularLocation>
</comment>
<sequence>MIVKLQIFLMIWGIHGYQLIPRIEECGLACSQGFHCKTQTSTGIFNSFCHLPPASLSPVVLRNMKLWTAMKCTEEGQCSLHLSIKGTLHLHENVRGMEICSLSMNTQKSQCVNVKVSRNTHVKLTGKKVKIQFNCFEVSAGQQVYVTMRTIPNYCGVQLNQEYYVEDCRNSDVGTNIPNCFAGKLTYEVDRARQTILLNISDVAQSTGYYVRLCHQWFVCEDVGSVALIQTNDLVKSISLPFTQMLPCLCIEAWPAIPDARRMQMCPFKNNIEALWDNFIYNPITQTLTWEAACPIHVSVSLCELMKTNDQCIDLPNSSKTASEKVKYSRVDAHEKLCMKFTMKDGSWVRCPFAHGYSQAWTMKVSRMEEQIQASFTSNTEAQFSVLVCNGTESSSCDSAGIHQSISVGSLTTTSVNISGKTCGLNICIQGWRTDVDYSIPTYICDLPCAVSSQSHQHHGSSFNILSVIAMLAVLVSMAALLGYQLLSVLHRKRLERKGAEHIKRQRMKSIRSSH</sequence>
<keyword evidence="4" id="KW-0812">Transmembrane</keyword>
<proteinExistence type="predicted"/>
<feature type="signal peptide" evidence="5">
    <location>
        <begin position="1"/>
        <end position="16"/>
    </location>
</feature>
<evidence type="ECO:0000313" key="8">
    <source>
        <dbReference type="RefSeq" id="XP_054844730.1"/>
    </source>
</evidence>
<dbReference type="PANTHER" id="PTHR15583:SF10">
    <property type="entry name" value="INTERLEUKIN-17 RECEPTOR E-LIKE-RELATED"/>
    <property type="match status" value="1"/>
</dbReference>
<evidence type="ECO:0000256" key="1">
    <source>
        <dbReference type="ARBA" id="ARBA00004251"/>
    </source>
</evidence>
<dbReference type="InterPro" id="IPR039465">
    <property type="entry name" value="IL-17_rcpt-like"/>
</dbReference>
<feature type="domain" description="Interleukin-17 receptor C/E N-terminal" evidence="6">
    <location>
        <begin position="101"/>
        <end position="384"/>
    </location>
</feature>
<keyword evidence="7" id="KW-1185">Reference proteome</keyword>
<dbReference type="GO" id="GO:0030368">
    <property type="term" value="F:interleukin-17 receptor activity"/>
    <property type="evidence" value="ECO:0007669"/>
    <property type="project" value="InterPro"/>
</dbReference>
<dbReference type="GO" id="GO:0005886">
    <property type="term" value="C:plasma membrane"/>
    <property type="evidence" value="ECO:0007669"/>
    <property type="project" value="UniProtKB-SubCell"/>
</dbReference>
<feature type="transmembrane region" description="Helical" evidence="4">
    <location>
        <begin position="463"/>
        <end position="487"/>
    </location>
</feature>
<evidence type="ECO:0000256" key="3">
    <source>
        <dbReference type="ARBA" id="ARBA00022729"/>
    </source>
</evidence>
<dbReference type="Gene3D" id="2.60.40.2160">
    <property type="entry name" value="Interleukin-17 receptor A/B, fibronectin-III-like domain 1"/>
    <property type="match status" value="1"/>
</dbReference>
<keyword evidence="3 5" id="KW-0732">Signal</keyword>
<name>A0AA97L6M2_EUBMA</name>
<keyword evidence="4" id="KW-0472">Membrane</keyword>
<protein>
    <submittedName>
        <fullName evidence="8">Interleukin-17 receptor E-like isoform X1</fullName>
    </submittedName>
</protein>
<dbReference type="KEGG" id="emc:129335896"/>
<evidence type="ECO:0000256" key="5">
    <source>
        <dbReference type="SAM" id="SignalP"/>
    </source>
</evidence>
<evidence type="ECO:0000313" key="7">
    <source>
        <dbReference type="Proteomes" id="UP001190640"/>
    </source>
</evidence>
<dbReference type="CTD" id="400935"/>
<evidence type="ECO:0000259" key="6">
    <source>
        <dbReference type="Pfam" id="PF15037"/>
    </source>
</evidence>
<feature type="chain" id="PRO_5041708954" evidence="5">
    <location>
        <begin position="17"/>
        <end position="515"/>
    </location>
</feature>
<dbReference type="RefSeq" id="XP_054844730.1">
    <property type="nucleotide sequence ID" value="XM_054988755.1"/>
</dbReference>
<evidence type="ECO:0000256" key="2">
    <source>
        <dbReference type="ARBA" id="ARBA00022475"/>
    </source>
</evidence>
<dbReference type="FunFam" id="2.60.40.2160:FF:000005">
    <property type="entry name" value="Interleukin 17 receptor E like"/>
    <property type="match status" value="1"/>
</dbReference>
<dbReference type="PANTHER" id="PTHR15583">
    <property type="entry name" value="INTERLEUKIN-17 RECEPTOR"/>
    <property type="match status" value="1"/>
</dbReference>
<organism evidence="7 8">
    <name type="scientific">Eublepharis macularius</name>
    <name type="common">Leopard gecko</name>
    <name type="synonym">Cyrtodactylus macularius</name>
    <dbReference type="NCBI Taxonomy" id="481883"/>
    <lineage>
        <taxon>Eukaryota</taxon>
        <taxon>Metazoa</taxon>
        <taxon>Chordata</taxon>
        <taxon>Craniata</taxon>
        <taxon>Vertebrata</taxon>
        <taxon>Euteleostomi</taxon>
        <taxon>Lepidosauria</taxon>
        <taxon>Squamata</taxon>
        <taxon>Bifurcata</taxon>
        <taxon>Gekkota</taxon>
        <taxon>Eublepharidae</taxon>
        <taxon>Eublepharinae</taxon>
        <taxon>Eublepharis</taxon>
    </lineage>
</organism>
<reference evidence="8" key="1">
    <citation type="submission" date="2025-08" db="UniProtKB">
        <authorList>
            <consortium name="RefSeq"/>
        </authorList>
    </citation>
    <scope>IDENTIFICATION</scope>
    <source>
        <tissue evidence="8">Blood</tissue>
    </source>
</reference>
<keyword evidence="4" id="KW-1133">Transmembrane helix</keyword>
<dbReference type="GeneID" id="129335896"/>
<accession>A0AA97L6M2</accession>
<gene>
    <name evidence="8" type="primary">IL17REL</name>
</gene>
<evidence type="ECO:0000256" key="4">
    <source>
        <dbReference type="SAM" id="Phobius"/>
    </source>
</evidence>
<dbReference type="InterPro" id="IPR038683">
    <property type="entry name" value="IL17RA/B_FnIII-like_1_sf"/>
</dbReference>
<dbReference type="AlphaFoldDB" id="A0AA97L6M2"/>
<keyword evidence="2" id="KW-1003">Cell membrane</keyword>
<dbReference type="Proteomes" id="UP001190640">
    <property type="component" value="Chromosome 9"/>
</dbReference>